<evidence type="ECO:0000256" key="7">
    <source>
        <dbReference type="RuleBase" id="RU362018"/>
    </source>
</evidence>
<dbReference type="AlphaFoldDB" id="A0AAV4CDA1"/>
<comment type="similarity">
    <text evidence="2 7">Belongs to the concentrative nucleoside transporter (CNT) (TC 2.A.41) family.</text>
</comment>
<evidence type="ECO:0000259" key="9">
    <source>
        <dbReference type="Pfam" id="PF01773"/>
    </source>
</evidence>
<feature type="domain" description="Concentrative nucleoside transporter C-terminal" evidence="10">
    <location>
        <begin position="398"/>
        <end position="648"/>
    </location>
</feature>
<dbReference type="Pfam" id="PF07662">
    <property type="entry name" value="Nucleos_tra2_C"/>
    <property type="match status" value="1"/>
</dbReference>
<evidence type="ECO:0000256" key="5">
    <source>
        <dbReference type="ARBA" id="ARBA00022989"/>
    </source>
</evidence>
<evidence type="ECO:0000259" key="10">
    <source>
        <dbReference type="Pfam" id="PF07662"/>
    </source>
</evidence>
<feature type="transmembrane region" description="Helical" evidence="7">
    <location>
        <begin position="294"/>
        <end position="315"/>
    </location>
</feature>
<keyword evidence="7" id="KW-0813">Transport</keyword>
<dbReference type="InterPro" id="IPR011657">
    <property type="entry name" value="CNT_C_dom"/>
</dbReference>
<feature type="transmembrane region" description="Helical" evidence="7">
    <location>
        <begin position="456"/>
        <end position="478"/>
    </location>
</feature>
<feature type="transmembrane region" description="Helical" evidence="7">
    <location>
        <begin position="239"/>
        <end position="258"/>
    </location>
</feature>
<accession>A0AAV4CDA1</accession>
<feature type="region of interest" description="Disordered" evidence="8">
    <location>
        <begin position="41"/>
        <end position="72"/>
    </location>
</feature>
<evidence type="ECO:0000259" key="11">
    <source>
        <dbReference type="Pfam" id="PF07670"/>
    </source>
</evidence>
<evidence type="ECO:0000256" key="2">
    <source>
        <dbReference type="ARBA" id="ARBA00009033"/>
    </source>
</evidence>
<keyword evidence="4 7" id="KW-0812">Transmembrane</keyword>
<dbReference type="GO" id="GO:0005415">
    <property type="term" value="F:nucleoside:sodium symporter activity"/>
    <property type="evidence" value="ECO:0007669"/>
    <property type="project" value="TreeGrafter"/>
</dbReference>
<dbReference type="Proteomes" id="UP000735302">
    <property type="component" value="Unassembled WGS sequence"/>
</dbReference>
<evidence type="ECO:0000256" key="4">
    <source>
        <dbReference type="ARBA" id="ARBA00022692"/>
    </source>
</evidence>
<keyword evidence="13" id="KW-1185">Reference proteome</keyword>
<evidence type="ECO:0000313" key="13">
    <source>
        <dbReference type="Proteomes" id="UP000735302"/>
    </source>
</evidence>
<feature type="transmembrane region" description="Helical" evidence="7">
    <location>
        <begin position="211"/>
        <end position="227"/>
    </location>
</feature>
<feature type="domain" description="Nucleoside transporter/FeoB GTPase Gate" evidence="11">
    <location>
        <begin position="295"/>
        <end position="390"/>
    </location>
</feature>
<feature type="transmembrane region" description="Helical" evidence="7">
    <location>
        <begin position="99"/>
        <end position="118"/>
    </location>
</feature>
<evidence type="ECO:0000313" key="12">
    <source>
        <dbReference type="EMBL" id="GFO33296.1"/>
    </source>
</evidence>
<feature type="transmembrane region" description="Helical" evidence="7">
    <location>
        <begin position="183"/>
        <end position="205"/>
    </location>
</feature>
<comment type="caution">
    <text evidence="12">The sequence shown here is derived from an EMBL/GenBank/DDBJ whole genome shotgun (WGS) entry which is preliminary data.</text>
</comment>
<name>A0AAV4CDA1_9GAST</name>
<feature type="transmembrane region" description="Helical" evidence="7">
    <location>
        <begin position="591"/>
        <end position="616"/>
    </location>
</feature>
<dbReference type="InterPro" id="IPR018270">
    <property type="entry name" value="C_nuclsd_transpt_met_bac"/>
</dbReference>
<dbReference type="NCBIfam" id="TIGR00804">
    <property type="entry name" value="nupC"/>
    <property type="match status" value="1"/>
</dbReference>
<keyword evidence="5 7" id="KW-1133">Transmembrane helix</keyword>
<dbReference type="PANTHER" id="PTHR10590">
    <property type="entry name" value="SODIUM/NUCLEOSIDE COTRANSPORTER"/>
    <property type="match status" value="1"/>
</dbReference>
<dbReference type="EMBL" id="BLXT01006766">
    <property type="protein sequence ID" value="GFO33296.1"/>
    <property type="molecule type" value="Genomic_DNA"/>
</dbReference>
<feature type="compositionally biased region" description="Basic and acidic residues" evidence="8">
    <location>
        <begin position="42"/>
        <end position="64"/>
    </location>
</feature>
<feature type="domain" description="Concentrative nucleoside transporter N-terminal" evidence="9">
    <location>
        <begin position="215"/>
        <end position="287"/>
    </location>
</feature>
<dbReference type="PANTHER" id="PTHR10590:SF4">
    <property type="entry name" value="SOLUTE CARRIER FAMILY 28 MEMBER 3"/>
    <property type="match status" value="1"/>
</dbReference>
<feature type="transmembrane region" description="Helical" evidence="7">
    <location>
        <begin position="628"/>
        <end position="651"/>
    </location>
</feature>
<keyword evidence="3" id="KW-1003">Cell membrane</keyword>
<dbReference type="InterPro" id="IPR011642">
    <property type="entry name" value="Gate_dom"/>
</dbReference>
<organism evidence="12 13">
    <name type="scientific">Plakobranchus ocellatus</name>
    <dbReference type="NCBI Taxonomy" id="259542"/>
    <lineage>
        <taxon>Eukaryota</taxon>
        <taxon>Metazoa</taxon>
        <taxon>Spiralia</taxon>
        <taxon>Lophotrochozoa</taxon>
        <taxon>Mollusca</taxon>
        <taxon>Gastropoda</taxon>
        <taxon>Heterobranchia</taxon>
        <taxon>Euthyneura</taxon>
        <taxon>Panpulmonata</taxon>
        <taxon>Sacoglossa</taxon>
        <taxon>Placobranchoidea</taxon>
        <taxon>Plakobranchidae</taxon>
        <taxon>Plakobranchus</taxon>
    </lineage>
</organism>
<dbReference type="InterPro" id="IPR002668">
    <property type="entry name" value="CNT_N_dom"/>
</dbReference>
<evidence type="ECO:0000256" key="8">
    <source>
        <dbReference type="SAM" id="MobiDB-lite"/>
    </source>
</evidence>
<feature type="transmembrane region" description="Helical" evidence="7">
    <location>
        <begin position="372"/>
        <end position="392"/>
    </location>
</feature>
<dbReference type="GO" id="GO:0005886">
    <property type="term" value="C:plasma membrane"/>
    <property type="evidence" value="ECO:0007669"/>
    <property type="project" value="UniProtKB-SubCell"/>
</dbReference>
<gene>
    <name evidence="12" type="ORF">PoB_005980100</name>
</gene>
<protein>
    <recommendedName>
        <fullName evidence="7">Sodium/nucleoside cotransporter</fullName>
    </recommendedName>
</protein>
<evidence type="ECO:0000256" key="6">
    <source>
        <dbReference type="ARBA" id="ARBA00023136"/>
    </source>
</evidence>
<dbReference type="Pfam" id="PF01773">
    <property type="entry name" value="Nucleos_tra2_N"/>
    <property type="match status" value="1"/>
</dbReference>
<keyword evidence="6 7" id="KW-0472">Membrane</keyword>
<proteinExistence type="inferred from homology"/>
<evidence type="ECO:0000256" key="1">
    <source>
        <dbReference type="ARBA" id="ARBA00004651"/>
    </source>
</evidence>
<dbReference type="Pfam" id="PF07670">
    <property type="entry name" value="Gate"/>
    <property type="match status" value="1"/>
</dbReference>
<evidence type="ECO:0000256" key="3">
    <source>
        <dbReference type="ARBA" id="ARBA00022475"/>
    </source>
</evidence>
<dbReference type="InterPro" id="IPR008276">
    <property type="entry name" value="C_nuclsd_transpt"/>
</dbReference>
<feature type="transmembrane region" description="Helical" evidence="7">
    <location>
        <begin position="130"/>
        <end position="149"/>
    </location>
</feature>
<reference evidence="12 13" key="1">
    <citation type="journal article" date="2021" name="Elife">
        <title>Chloroplast acquisition without the gene transfer in kleptoplastic sea slugs, Plakobranchus ocellatus.</title>
        <authorList>
            <person name="Maeda T."/>
            <person name="Takahashi S."/>
            <person name="Yoshida T."/>
            <person name="Shimamura S."/>
            <person name="Takaki Y."/>
            <person name="Nagai Y."/>
            <person name="Toyoda A."/>
            <person name="Suzuki Y."/>
            <person name="Arimoto A."/>
            <person name="Ishii H."/>
            <person name="Satoh N."/>
            <person name="Nishiyama T."/>
            <person name="Hasebe M."/>
            <person name="Maruyama T."/>
            <person name="Minagawa J."/>
            <person name="Obokata J."/>
            <person name="Shigenobu S."/>
        </authorList>
    </citation>
    <scope>NUCLEOTIDE SEQUENCE [LARGE SCALE GENOMIC DNA]</scope>
</reference>
<sequence length="655" mass="72274">MAELNRITAMKDPEIGSRLRLAPEVNGAKDRREVNSGIDNTAFHDHDLQNDSHNKVDAGKHSINDDNNEDDSEDDNAFSRFVFIVQNLIHQLMDTYKPAVCLAIYILLLIAYFTYFGFAMYHRFGDEGSWRLMIGTVVGSFLLALHLILQYRASNQGPPQREGEKGGSRISLALQAGIKKVRLAMVLPVLMVVAFVVFVVIDIALPRPRNLISLAGLCFYIFFMFVFSHNPAKVQWRPVFWGVTLQVVFAVLILRTSWGYDTFSWLGKRVTEFLANTDAGAEFVFGEHYEEHYFAFKVLPVVVFFSTVVSVLYYMGVMQAVIKQLGRFLSWCLGTSPAESVNAAGNIFIGQTEAPLMIRPFLADMTKSEIHAVMTGGFATVAGAVMAAYILYKVPANHLLSASVMSAPAALAISKLFYPETEKPKHKGAETFDMAKGPERNLIEAASNGASMSIKLVANIAVNLIAFVALLQFVNATLVWFGDRVGYDGLTFQLICSYVFWPLAFFMGVDFNDCRVVAELIGIKTFLNEFVAFVSLSKYIKNKLALDEYLTNATQNITGNLTGLWEHRAGDIYLFDTDTTLTGGLISDRSIVIATYALCGFSNLASMGVQLGGLGALAPTRKSDMSKLVVRAMIAGNVACFMTACIAGLFYKEGL</sequence>
<comment type="subcellular location">
    <subcellularLocation>
        <location evidence="1">Cell membrane</location>
        <topology evidence="1">Multi-pass membrane protein</topology>
    </subcellularLocation>
</comment>
<feature type="transmembrane region" description="Helical" evidence="7">
    <location>
        <begin position="490"/>
        <end position="509"/>
    </location>
</feature>